<gene>
    <name evidence="5" type="ORF">FG87_05535</name>
</gene>
<evidence type="ECO:0000313" key="5">
    <source>
        <dbReference type="EMBL" id="KIA65912.1"/>
    </source>
</evidence>
<dbReference type="Proteomes" id="UP000031364">
    <property type="component" value="Unassembled WGS sequence"/>
</dbReference>
<dbReference type="Pfam" id="PF08545">
    <property type="entry name" value="ACP_syn_III"/>
    <property type="match status" value="1"/>
</dbReference>
<keyword evidence="2" id="KW-0012">Acyltransferase</keyword>
<feature type="domain" description="Beta-ketoacyl-[acyl-carrier-protein] synthase III C-terminal" evidence="3">
    <location>
        <begin position="257"/>
        <end position="341"/>
    </location>
</feature>
<dbReference type="SUPFAM" id="SSF53901">
    <property type="entry name" value="Thiolase-like"/>
    <property type="match status" value="2"/>
</dbReference>
<proteinExistence type="predicted"/>
<reference evidence="5 6" key="1">
    <citation type="journal article" date="2014" name="Int. J. Syst. Evol. Microbiol.">
        <title>Nocardia vulneris sp. nov., isolated from wounds of human patients in North America.</title>
        <authorList>
            <person name="Lasker B.A."/>
            <person name="Bell M."/>
            <person name="Klenk H.P."/>
            <person name="Sproer C."/>
            <person name="Schumann C."/>
            <person name="Schumann P."/>
            <person name="Brown J.M."/>
        </authorList>
    </citation>
    <scope>NUCLEOTIDE SEQUENCE [LARGE SCALE GENOMIC DNA]</scope>
    <source>
        <strain evidence="5 6">W9851</strain>
    </source>
</reference>
<feature type="domain" description="Beta-ketoacyl-[acyl-carrier-protein] synthase III N-terminal" evidence="4">
    <location>
        <begin position="118"/>
        <end position="200"/>
    </location>
</feature>
<dbReference type="InterPro" id="IPR013751">
    <property type="entry name" value="ACP_syn_III_N"/>
</dbReference>
<comment type="caution">
    <text evidence="5">The sequence shown here is derived from an EMBL/GenBank/DDBJ whole genome shotgun (WGS) entry which is preliminary data.</text>
</comment>
<dbReference type="InterPro" id="IPR013747">
    <property type="entry name" value="ACP_syn_III_C"/>
</dbReference>
<evidence type="ECO:0000256" key="2">
    <source>
        <dbReference type="ARBA" id="ARBA00023315"/>
    </source>
</evidence>
<evidence type="ECO:0000256" key="1">
    <source>
        <dbReference type="ARBA" id="ARBA00022679"/>
    </source>
</evidence>
<dbReference type="InterPro" id="IPR016039">
    <property type="entry name" value="Thiolase-like"/>
</dbReference>
<dbReference type="EMBL" id="JNFP01000005">
    <property type="protein sequence ID" value="KIA65912.1"/>
    <property type="molecule type" value="Genomic_DNA"/>
</dbReference>
<organism evidence="5 6">
    <name type="scientific">Nocardia vulneris</name>
    <dbReference type="NCBI Taxonomy" id="1141657"/>
    <lineage>
        <taxon>Bacteria</taxon>
        <taxon>Bacillati</taxon>
        <taxon>Actinomycetota</taxon>
        <taxon>Actinomycetes</taxon>
        <taxon>Mycobacteriales</taxon>
        <taxon>Nocardiaceae</taxon>
        <taxon>Nocardia</taxon>
    </lineage>
</organism>
<keyword evidence="6" id="KW-1185">Reference proteome</keyword>
<evidence type="ECO:0000259" key="4">
    <source>
        <dbReference type="Pfam" id="PF08545"/>
    </source>
</evidence>
<dbReference type="PANTHER" id="PTHR34069:SF2">
    <property type="entry name" value="BETA-KETOACYL-[ACYL-CARRIER-PROTEIN] SYNTHASE III"/>
    <property type="match status" value="1"/>
</dbReference>
<keyword evidence="1" id="KW-0808">Transferase</keyword>
<dbReference type="RefSeq" id="WP_043665475.1">
    <property type="nucleotide sequence ID" value="NZ_BDCI01000041.1"/>
</dbReference>
<name>A0ABR4ZLE5_9NOCA</name>
<dbReference type="Pfam" id="PF08541">
    <property type="entry name" value="ACP_syn_III_C"/>
    <property type="match status" value="1"/>
</dbReference>
<dbReference type="Gene3D" id="3.40.47.10">
    <property type="match status" value="2"/>
</dbReference>
<dbReference type="PANTHER" id="PTHR34069">
    <property type="entry name" value="3-OXOACYL-[ACYL-CARRIER-PROTEIN] SYNTHASE 3"/>
    <property type="match status" value="1"/>
</dbReference>
<accession>A0ABR4ZLE5</accession>
<evidence type="ECO:0000259" key="3">
    <source>
        <dbReference type="Pfam" id="PF08541"/>
    </source>
</evidence>
<evidence type="ECO:0000313" key="6">
    <source>
        <dbReference type="Proteomes" id="UP000031364"/>
    </source>
</evidence>
<sequence>MVLSRIESIGTYVPEKVVTTEELVGRLDPEFRFDLERITGIRERRVHRNADGIVEDSCVLASTAAQQCLDNSRYTAEDLDIVISTSITRTVAGTKFYYEPSFALLVRNTIGAHDAKYFDITNACAGMSTGVLILDSMIRAGLVRRGLVVSGEQITPIAETAVREISKKYDPHFAALTVGDAGAAVLLDAEGSPGDSIEFIDMMTSAEYADLCIGMPSDRNQGIAMYTDNRAMQNEERYLQGIRRLRDYLATRGSSFEHEGFDFVIHHQFSKPALDYVNSLMVREYESPQPEHLTSLEKYGNTASTSHFVVLHDHLKRGEIPPGSKVLIVPSASGMVYGTISVSLREVGV</sequence>
<protein>
    <submittedName>
        <fullName evidence="5">3-oxoacyl-ACP synthase</fullName>
    </submittedName>
</protein>